<feature type="domain" description="NACHT" evidence="2">
    <location>
        <begin position="79"/>
        <end position="178"/>
    </location>
</feature>
<accession>A0A8H8CLE0</accession>
<dbReference type="EMBL" id="JAFIQS010000003">
    <property type="protein sequence ID" value="KAG5170792.1"/>
    <property type="molecule type" value="Genomic_DNA"/>
</dbReference>
<evidence type="ECO:0000313" key="3">
    <source>
        <dbReference type="EMBL" id="KAG5170792.1"/>
    </source>
</evidence>
<sequence length="421" mass="47322">MQQFPDAHHLMITGGSFCQTQNVYRGRDTGLHILEKYIAADAIFDSAERFPPAQCHPGTRKRIIDTIMEWIDDPSPEKQTLWLHGPAGAGKSAIGHTIATMLKDQPISRKYGSSFFFAKGAPGRGDGNKLFATIAYELAMNFTEYREALDAVMQESLSKRVHRWPSHHPTIIIDGLDECAGGKCIQSAILSTISNAIIQHSIPLRFLIISRPEYWIFDAFEIGCLSSVVKCLSLNDDLDAYDGVKSYLRDEFNRIYDENIKLMSSTPRPWPEEHIIDRFVRSASGQFIYASTVLNFVGDSPHCNPLDQLHILDMAGPHEASAFTQLDSLYAAILSSYPRWDSLKRVLTTILLKCTMSDAVMQHVFDIPPAELHQILRSMQSIIYRKEYICPPIFQKLEPIFGSPVHEGSGYHFITSPLGNS</sequence>
<comment type="caution">
    <text evidence="3">The sequence shown here is derived from an EMBL/GenBank/DDBJ whole genome shotgun (WGS) entry which is preliminary data.</text>
</comment>
<gene>
    <name evidence="3" type="ORF">JR316_002865</name>
</gene>
<proteinExistence type="predicted"/>
<dbReference type="PROSITE" id="PS50837">
    <property type="entry name" value="NACHT"/>
    <property type="match status" value="1"/>
</dbReference>
<dbReference type="SUPFAM" id="SSF52540">
    <property type="entry name" value="P-loop containing nucleoside triphosphate hydrolases"/>
    <property type="match status" value="1"/>
</dbReference>
<dbReference type="InterPro" id="IPR027417">
    <property type="entry name" value="P-loop_NTPase"/>
</dbReference>
<dbReference type="PANTHER" id="PTHR10039">
    <property type="entry name" value="AMELOGENIN"/>
    <property type="match status" value="1"/>
</dbReference>
<dbReference type="OrthoDB" id="5967843at2759"/>
<evidence type="ECO:0000259" key="2">
    <source>
        <dbReference type="PROSITE" id="PS50837"/>
    </source>
</evidence>
<dbReference type="Pfam" id="PF24883">
    <property type="entry name" value="NPHP3_N"/>
    <property type="match status" value="1"/>
</dbReference>
<evidence type="ECO:0000256" key="1">
    <source>
        <dbReference type="ARBA" id="ARBA00022737"/>
    </source>
</evidence>
<dbReference type="InterPro" id="IPR056884">
    <property type="entry name" value="NPHP3-like_N"/>
</dbReference>
<dbReference type="InterPro" id="IPR007111">
    <property type="entry name" value="NACHT_NTPase"/>
</dbReference>
<dbReference type="PANTHER" id="PTHR10039:SF17">
    <property type="entry name" value="FUNGAL STAND N-TERMINAL GOODBYE DOMAIN-CONTAINING PROTEIN-RELATED"/>
    <property type="match status" value="1"/>
</dbReference>
<keyword evidence="1" id="KW-0677">Repeat</keyword>
<organism evidence="3">
    <name type="scientific">Psilocybe cubensis</name>
    <name type="common">Psychedelic mushroom</name>
    <name type="synonym">Stropharia cubensis</name>
    <dbReference type="NCBI Taxonomy" id="181762"/>
    <lineage>
        <taxon>Eukaryota</taxon>
        <taxon>Fungi</taxon>
        <taxon>Dikarya</taxon>
        <taxon>Basidiomycota</taxon>
        <taxon>Agaricomycotina</taxon>
        <taxon>Agaricomycetes</taxon>
        <taxon>Agaricomycetidae</taxon>
        <taxon>Agaricales</taxon>
        <taxon>Agaricineae</taxon>
        <taxon>Strophariaceae</taxon>
        <taxon>Psilocybe</taxon>
    </lineage>
</organism>
<protein>
    <recommendedName>
        <fullName evidence="2">NACHT domain-containing protein</fullName>
    </recommendedName>
</protein>
<dbReference type="Gene3D" id="3.40.50.300">
    <property type="entry name" value="P-loop containing nucleotide triphosphate hydrolases"/>
    <property type="match status" value="1"/>
</dbReference>
<name>A0A8H8CLE0_PSICU</name>
<reference evidence="3" key="1">
    <citation type="submission" date="2021-02" db="EMBL/GenBank/DDBJ databases">
        <title>Psilocybe cubensis genome.</title>
        <authorList>
            <person name="Mckernan K.J."/>
            <person name="Crawford S."/>
            <person name="Trippe A."/>
            <person name="Kane L.T."/>
            <person name="Mclaughlin S."/>
        </authorList>
    </citation>
    <scope>NUCLEOTIDE SEQUENCE [LARGE SCALE GENOMIC DNA]</scope>
    <source>
        <strain evidence="3">MGC-MH-2018</strain>
    </source>
</reference>
<dbReference type="AlphaFoldDB" id="A0A8H8CLE0"/>